<gene>
    <name evidence="2" type="ORF">OIU85_024764</name>
</gene>
<comment type="caution">
    <text evidence="2">The sequence shown here is derived from an EMBL/GenBank/DDBJ whole genome shotgun (WGS) entry which is preliminary data.</text>
</comment>
<reference evidence="2" key="1">
    <citation type="submission" date="2022-11" db="EMBL/GenBank/DDBJ databases">
        <authorList>
            <person name="Hyden B.L."/>
            <person name="Feng K."/>
            <person name="Yates T."/>
            <person name="Jawdy S."/>
            <person name="Smart L.B."/>
            <person name="Muchero W."/>
        </authorList>
    </citation>
    <scope>NUCLEOTIDE SEQUENCE</scope>
    <source>
        <tissue evidence="2">Shoot tip</tissue>
    </source>
</reference>
<feature type="compositionally biased region" description="Acidic residues" evidence="1">
    <location>
        <begin position="16"/>
        <end position="51"/>
    </location>
</feature>
<dbReference type="EMBL" id="JAPFFL010000006">
    <property type="protein sequence ID" value="KAJ6721702.1"/>
    <property type="molecule type" value="Genomic_DNA"/>
</dbReference>
<proteinExistence type="predicted"/>
<evidence type="ECO:0000256" key="1">
    <source>
        <dbReference type="SAM" id="MobiDB-lite"/>
    </source>
</evidence>
<dbReference type="AlphaFoldDB" id="A0A9Q0U1I0"/>
<dbReference type="PANTHER" id="PTHR33318">
    <property type="entry name" value="ASPARTYL/GLUTAMYL-TRNA(ASN/GLN) AMIDOTRANSFERASE SUBUNIT"/>
    <property type="match status" value="1"/>
</dbReference>
<dbReference type="GO" id="GO:0007142">
    <property type="term" value="P:male meiosis II"/>
    <property type="evidence" value="ECO:0007669"/>
    <property type="project" value="InterPro"/>
</dbReference>
<reference evidence="2" key="2">
    <citation type="journal article" date="2023" name="Int. J. Mol. Sci.">
        <title>De Novo Assembly and Annotation of 11 Diverse Shrub Willow (Salix) Genomes Reveals Novel Gene Organization in Sex-Linked Regions.</title>
        <authorList>
            <person name="Hyden B."/>
            <person name="Feng K."/>
            <person name="Yates T.B."/>
            <person name="Jawdy S."/>
            <person name="Cereghino C."/>
            <person name="Smart L.B."/>
            <person name="Muchero W."/>
        </authorList>
    </citation>
    <scope>NUCLEOTIDE SEQUENCE [LARGE SCALE GENOMIC DNA]</scope>
    <source>
        <tissue evidence="2">Shoot tip</tissue>
    </source>
</reference>
<name>A0A9Q0U1I0_SALVM</name>
<sequence length="202" mass="23037">MASYPSNYRYGNCIDSYDEEDGIAYEESDLDDDEDEFDDKEEEEDDDDDDNNGCNIDELRVNQKEFSGQFSSLPASSQNKNSLTRLGKDTAENLKSLGDSNEGGLRSRQYVHSVLKPVENLNQWKAVKARGTQPPKASEERKCSPRATPIETHEVQSRITLHLSCKKSQSMPASQTGWFLRILTRRKLHPLMLRPSHQRKLV</sequence>
<dbReference type="Proteomes" id="UP001151529">
    <property type="component" value="Chromosome 10"/>
</dbReference>
<dbReference type="OrthoDB" id="1695907at2759"/>
<keyword evidence="3" id="KW-1185">Reference proteome</keyword>
<feature type="region of interest" description="Disordered" evidence="1">
    <location>
        <begin position="1"/>
        <end position="56"/>
    </location>
</feature>
<dbReference type="PANTHER" id="PTHR33318:SF16">
    <property type="entry name" value="FK506-BINDING NUCLEAR-LIKE PROTEIN"/>
    <property type="match status" value="1"/>
</dbReference>
<evidence type="ECO:0000313" key="3">
    <source>
        <dbReference type="Proteomes" id="UP001151529"/>
    </source>
</evidence>
<organism evidence="2 3">
    <name type="scientific">Salix viminalis</name>
    <name type="common">Common osier</name>
    <name type="synonym">Basket willow</name>
    <dbReference type="NCBI Taxonomy" id="40686"/>
    <lineage>
        <taxon>Eukaryota</taxon>
        <taxon>Viridiplantae</taxon>
        <taxon>Streptophyta</taxon>
        <taxon>Embryophyta</taxon>
        <taxon>Tracheophyta</taxon>
        <taxon>Spermatophyta</taxon>
        <taxon>Magnoliopsida</taxon>
        <taxon>eudicotyledons</taxon>
        <taxon>Gunneridae</taxon>
        <taxon>Pentapetalae</taxon>
        <taxon>rosids</taxon>
        <taxon>fabids</taxon>
        <taxon>Malpighiales</taxon>
        <taxon>Salicaceae</taxon>
        <taxon>Saliceae</taxon>
        <taxon>Salix</taxon>
    </lineage>
</organism>
<accession>A0A9Q0U1I0</accession>
<dbReference type="InterPro" id="IPR039300">
    <property type="entry name" value="JASON"/>
</dbReference>
<protein>
    <submittedName>
        <fullName evidence="2">ASPARTYL/GLUTAMYL-TRNA(ASN/GLN) AMIDOTRANSFERASE SUBUNIT</fullName>
    </submittedName>
</protein>
<evidence type="ECO:0000313" key="2">
    <source>
        <dbReference type="EMBL" id="KAJ6721702.1"/>
    </source>
</evidence>